<comment type="caution">
    <text evidence="1">The sequence shown here is derived from an EMBL/GenBank/DDBJ whole genome shotgun (WGS) entry which is preliminary data.</text>
</comment>
<dbReference type="EMBL" id="BOQT01000015">
    <property type="protein sequence ID" value="GIN22265.1"/>
    <property type="molecule type" value="Genomic_DNA"/>
</dbReference>
<keyword evidence="2" id="KW-1185">Reference proteome</keyword>
<evidence type="ECO:0000313" key="2">
    <source>
        <dbReference type="Proteomes" id="UP000680279"/>
    </source>
</evidence>
<accession>A0ABQ4KB31</accession>
<protein>
    <submittedName>
        <fullName evidence="1">Uncharacterized protein</fullName>
    </submittedName>
</protein>
<proteinExistence type="predicted"/>
<evidence type="ECO:0000313" key="1">
    <source>
        <dbReference type="EMBL" id="GIN22265.1"/>
    </source>
</evidence>
<reference evidence="1 2" key="1">
    <citation type="submission" date="2021-03" db="EMBL/GenBank/DDBJ databases">
        <title>Antimicrobial resistance genes in bacteria isolated from Japanese honey, and their potential for conferring macrolide and lincosamide resistance in the American foulbrood pathogen Paenibacillus larvae.</title>
        <authorList>
            <person name="Okamoto M."/>
            <person name="Kumagai M."/>
            <person name="Kanamori H."/>
            <person name="Takamatsu D."/>
        </authorList>
    </citation>
    <scope>NUCLEOTIDE SEQUENCE [LARGE SCALE GENOMIC DNA]</scope>
    <source>
        <strain evidence="1 2">J1TS3</strain>
    </source>
</reference>
<organism evidence="1 2">
    <name type="scientific">Siminovitchia fordii</name>
    <dbReference type="NCBI Taxonomy" id="254759"/>
    <lineage>
        <taxon>Bacteria</taxon>
        <taxon>Bacillati</taxon>
        <taxon>Bacillota</taxon>
        <taxon>Bacilli</taxon>
        <taxon>Bacillales</taxon>
        <taxon>Bacillaceae</taxon>
        <taxon>Siminovitchia</taxon>
    </lineage>
</organism>
<sequence>MTGWGPCSKIRELIVRNGSRLGPVFENTGTNRVERLRFGAEVEKTGTIREEGDRFGLKFEKTGTNLEERLPVRADV</sequence>
<name>A0ABQ4KB31_9BACI</name>
<dbReference type="Proteomes" id="UP000680279">
    <property type="component" value="Unassembled WGS sequence"/>
</dbReference>
<gene>
    <name evidence="1" type="ORF">J1TS3_33990</name>
</gene>